<dbReference type="InterPro" id="IPR018692">
    <property type="entry name" value="DUF2189"/>
</dbReference>
<dbReference type="OrthoDB" id="5621705at2"/>
<dbReference type="STRING" id="1461322.OJ16_10365"/>
<name>A0A0C2NW48_9VIBR</name>
<evidence type="ECO:0000313" key="3">
    <source>
        <dbReference type="Proteomes" id="UP000031672"/>
    </source>
</evidence>
<reference evidence="2 3" key="1">
    <citation type="submission" date="2014-11" db="EMBL/GenBank/DDBJ databases">
        <title>Draft Genome Sequence of Vibrio piscirenalis strains CECT 8603T and CECT 8604, two marine Gammaproteobacterium isolated from cultured gilthead sea bream (Sparus aurata).</title>
        <authorList>
            <person name="Arahal D.R."/>
            <person name="Rodrigo-Torres L."/>
            <person name="Lucena T."/>
            <person name="Pujalte M.J."/>
        </authorList>
    </citation>
    <scope>NUCLEOTIDE SEQUENCE [LARGE SCALE GENOMIC DNA]</scope>
    <source>
        <strain evidence="2 3">DCR 1-4-2</strain>
    </source>
</reference>
<dbReference type="EMBL" id="JTKH01000019">
    <property type="protein sequence ID" value="KII78412.1"/>
    <property type="molecule type" value="Genomic_DNA"/>
</dbReference>
<dbReference type="Pfam" id="PF09955">
    <property type="entry name" value="DUF2189"/>
    <property type="match status" value="1"/>
</dbReference>
<dbReference type="AlphaFoldDB" id="A0A0C2NW48"/>
<dbReference type="RefSeq" id="WP_040990109.1">
    <property type="nucleotide sequence ID" value="NZ_JTKH01000019.1"/>
</dbReference>
<accession>A0A0C2NCK8</accession>
<keyword evidence="1" id="KW-0472">Membrane</keyword>
<protein>
    <submittedName>
        <fullName evidence="2">Cytochrome B6</fullName>
    </submittedName>
</protein>
<evidence type="ECO:0000256" key="1">
    <source>
        <dbReference type="SAM" id="Phobius"/>
    </source>
</evidence>
<proteinExistence type="predicted"/>
<keyword evidence="3" id="KW-1185">Reference proteome</keyword>
<feature type="transmembrane region" description="Helical" evidence="1">
    <location>
        <begin position="129"/>
        <end position="153"/>
    </location>
</feature>
<feature type="transmembrane region" description="Helical" evidence="1">
    <location>
        <begin position="215"/>
        <end position="242"/>
    </location>
</feature>
<evidence type="ECO:0000313" key="2">
    <source>
        <dbReference type="EMBL" id="KII78412.1"/>
    </source>
</evidence>
<dbReference type="Proteomes" id="UP000031672">
    <property type="component" value="Unassembled WGS sequence"/>
</dbReference>
<comment type="caution">
    <text evidence="2">The sequence shown here is derived from an EMBL/GenBank/DDBJ whole genome shotgun (WGS) entry which is preliminary data.</text>
</comment>
<feature type="transmembrane region" description="Helical" evidence="1">
    <location>
        <begin position="55"/>
        <end position="74"/>
    </location>
</feature>
<accession>A0A0C2NW48</accession>
<feature type="transmembrane region" description="Helical" evidence="1">
    <location>
        <begin position="165"/>
        <end position="194"/>
    </location>
</feature>
<organism evidence="2 3">
    <name type="scientific">Vibrio renipiscarius</name>
    <dbReference type="NCBI Taxonomy" id="1461322"/>
    <lineage>
        <taxon>Bacteria</taxon>
        <taxon>Pseudomonadati</taxon>
        <taxon>Pseudomonadota</taxon>
        <taxon>Gammaproteobacteria</taxon>
        <taxon>Vibrionales</taxon>
        <taxon>Vibrionaceae</taxon>
        <taxon>Vibrio</taxon>
    </lineage>
</organism>
<keyword evidence="1" id="KW-0812">Transmembrane</keyword>
<feature type="transmembrane region" description="Helical" evidence="1">
    <location>
        <begin position="80"/>
        <end position="100"/>
    </location>
</feature>
<keyword evidence="1" id="KW-1133">Transmembrane helix</keyword>
<sequence length="265" mass="29240">MPRTVNPSDFKSGKKEVPNHEYARTISCNQVSISAPFHWLALGLHDLVKMPIISAFYGLCFMAAAIGIVLLVQWQGTHLVVMPSLVVYMLIGPFLALGLYDASWARERGRSASLFHSIKAISRNSTSQWAFALLLAMSMIFWMRIAALLHAIYPSVQGAPLADFLPFLIIGSIVGFVLACVVFSLSAFSIPLMMERRVDMMTAVFTSFNAVKSNIPAMIVWAAIICGGILIGFATYGIGMLFTMPILGYGTWHAYHEVIKKKHHP</sequence>
<gene>
    <name evidence="2" type="ORF">OJ16_10365</name>
</gene>